<keyword evidence="1" id="KW-0812">Transmembrane</keyword>
<feature type="transmembrane region" description="Helical" evidence="1">
    <location>
        <begin position="143"/>
        <end position="161"/>
    </location>
</feature>
<sequence>MTKLKNRLSGHFFNQLIDIITAEGVLGSLNRDRFPGALVYIYLDAIYKLDYLIKPESKVAEIINQAHLNYFDKPDENALSKVYSLESKILEFKNINREDFYKELYQVTHTFEINSSVPFASIRQIFDTELQGILWYEENKHDFVIFAICGYLIGFCLYNYALPQPVAELSHLYYRIVEPKYFSDLGFTTPYNKTDDIAKWEYQIKSEVKAILKQNQSRYPQMNMDVKLDFSSRLKFFISYITLIRNLNL</sequence>
<dbReference type="Proteomes" id="UP000808349">
    <property type="component" value="Unassembled WGS sequence"/>
</dbReference>
<evidence type="ECO:0000313" key="2">
    <source>
        <dbReference type="EMBL" id="MBK9718953.1"/>
    </source>
</evidence>
<name>A0A9D7SAT2_9BACT</name>
<protein>
    <submittedName>
        <fullName evidence="2">Uncharacterized protein</fullName>
    </submittedName>
</protein>
<organism evidence="2 3">
    <name type="scientific">Candidatus Defluviibacterium haderslevense</name>
    <dbReference type="NCBI Taxonomy" id="2981993"/>
    <lineage>
        <taxon>Bacteria</taxon>
        <taxon>Pseudomonadati</taxon>
        <taxon>Bacteroidota</taxon>
        <taxon>Saprospiria</taxon>
        <taxon>Saprospirales</taxon>
        <taxon>Saprospiraceae</taxon>
        <taxon>Candidatus Defluviibacterium</taxon>
    </lineage>
</organism>
<reference evidence="2 3" key="1">
    <citation type="submission" date="2020-10" db="EMBL/GenBank/DDBJ databases">
        <title>Connecting structure to function with the recovery of over 1000 high-quality activated sludge metagenome-assembled genomes encoding full-length rRNA genes using long-read sequencing.</title>
        <authorList>
            <person name="Singleton C.M."/>
            <person name="Petriglieri F."/>
            <person name="Kristensen J.M."/>
            <person name="Kirkegaard R.H."/>
            <person name="Michaelsen T.Y."/>
            <person name="Andersen M.H."/>
            <person name="Karst S.M."/>
            <person name="Dueholm M.S."/>
            <person name="Nielsen P.H."/>
            <person name="Albertsen M."/>
        </authorList>
    </citation>
    <scope>NUCLEOTIDE SEQUENCE [LARGE SCALE GENOMIC DNA]</scope>
    <source>
        <strain evidence="2">Ribe_18-Q3-R11-54_BAT3C.373</strain>
    </source>
</reference>
<keyword evidence="1" id="KW-1133">Transmembrane helix</keyword>
<dbReference type="EMBL" id="JADKFW010000014">
    <property type="protein sequence ID" value="MBK9718953.1"/>
    <property type="molecule type" value="Genomic_DNA"/>
</dbReference>
<keyword evidence="1" id="KW-0472">Membrane</keyword>
<proteinExistence type="predicted"/>
<dbReference type="AlphaFoldDB" id="A0A9D7SAT2"/>
<comment type="caution">
    <text evidence="2">The sequence shown here is derived from an EMBL/GenBank/DDBJ whole genome shotgun (WGS) entry which is preliminary data.</text>
</comment>
<evidence type="ECO:0000313" key="3">
    <source>
        <dbReference type="Proteomes" id="UP000808349"/>
    </source>
</evidence>
<evidence type="ECO:0000256" key="1">
    <source>
        <dbReference type="SAM" id="Phobius"/>
    </source>
</evidence>
<gene>
    <name evidence="2" type="ORF">IPO85_15860</name>
</gene>
<accession>A0A9D7SAT2</accession>